<organism evidence="1 2">
    <name type="scientific">Acinetobacter sedimenti</name>
    <dbReference type="NCBI Taxonomy" id="2919922"/>
    <lineage>
        <taxon>Bacteria</taxon>
        <taxon>Pseudomonadati</taxon>
        <taxon>Pseudomonadota</taxon>
        <taxon>Gammaproteobacteria</taxon>
        <taxon>Moraxellales</taxon>
        <taxon>Moraxellaceae</taxon>
        <taxon>Acinetobacter</taxon>
    </lineage>
</organism>
<protein>
    <submittedName>
        <fullName evidence="1">Type II toxin-antitoxin system RelE/ParE family toxin</fullName>
    </submittedName>
</protein>
<dbReference type="RefSeq" id="WP_241570760.1">
    <property type="nucleotide sequence ID" value="NZ_JAKUML010000004.1"/>
</dbReference>
<comment type="caution">
    <text evidence="1">The sequence shown here is derived from an EMBL/GenBank/DDBJ whole genome shotgun (WGS) entry which is preliminary data.</text>
</comment>
<reference evidence="1" key="1">
    <citation type="submission" date="2022-02" db="EMBL/GenBank/DDBJ databases">
        <title>Acinetobacter A3.8 sp. nov., isolated from Sediment (Zhairuo Island).</title>
        <authorList>
            <person name="Zheng K."/>
        </authorList>
    </citation>
    <scope>NUCLEOTIDE SEQUENCE</scope>
    <source>
        <strain evidence="1">A3.8</strain>
    </source>
</reference>
<name>A0A9X1WX01_9GAMM</name>
<proteinExistence type="predicted"/>
<dbReference type="InterPro" id="IPR031552">
    <property type="entry name" value="ParE-like_toxin"/>
</dbReference>
<dbReference type="Proteomes" id="UP001139701">
    <property type="component" value="Unassembled WGS sequence"/>
</dbReference>
<evidence type="ECO:0000313" key="2">
    <source>
        <dbReference type="Proteomes" id="UP001139701"/>
    </source>
</evidence>
<accession>A0A9X1WX01</accession>
<dbReference type="Pfam" id="PF15781">
    <property type="entry name" value="ParE-like_toxin"/>
    <property type="match status" value="1"/>
</dbReference>
<sequence>MNIQQSPLFERTIKKLTKQQKQDVDHAVRAICANPTIGIAKVGDLAGVSVYKFKMDRQLVLLAYSVDELSITLYLLKLGSHENFYRDLKR</sequence>
<dbReference type="EMBL" id="JAKUML010000004">
    <property type="protein sequence ID" value="MCJ8146068.1"/>
    <property type="molecule type" value="Genomic_DNA"/>
</dbReference>
<dbReference type="InterPro" id="IPR035093">
    <property type="entry name" value="RelE/ParE_toxin_dom_sf"/>
</dbReference>
<gene>
    <name evidence="1" type="ORF">MKI79_03940</name>
</gene>
<dbReference type="Gene3D" id="3.30.2310.20">
    <property type="entry name" value="RelE-like"/>
    <property type="match status" value="1"/>
</dbReference>
<keyword evidence="2" id="KW-1185">Reference proteome</keyword>
<evidence type="ECO:0000313" key="1">
    <source>
        <dbReference type="EMBL" id="MCJ8146068.1"/>
    </source>
</evidence>
<dbReference type="AlphaFoldDB" id="A0A9X1WX01"/>